<gene>
    <name evidence="4" type="ORF">A2786_03785</name>
</gene>
<dbReference type="SMART" id="SM00855">
    <property type="entry name" value="PGAM"/>
    <property type="match status" value="1"/>
</dbReference>
<dbReference type="PANTHER" id="PTHR46517:SF1">
    <property type="entry name" value="FRUCTOSE-2,6-BISPHOSPHATASE TIGAR"/>
    <property type="match status" value="1"/>
</dbReference>
<name>A0A1G1VT78_9BACT</name>
<dbReference type="AlphaFoldDB" id="A0A1G1VT78"/>
<evidence type="ECO:0000256" key="3">
    <source>
        <dbReference type="PIRSR" id="PIRSR613078-2"/>
    </source>
</evidence>
<dbReference type="EMBL" id="MHCJ01000003">
    <property type="protein sequence ID" value="OGY18592.1"/>
    <property type="molecule type" value="Genomic_DNA"/>
</dbReference>
<evidence type="ECO:0000313" key="4">
    <source>
        <dbReference type="EMBL" id="OGY18592.1"/>
    </source>
</evidence>
<feature type="binding site" evidence="3">
    <location>
        <position position="94"/>
    </location>
    <ligand>
        <name>substrate</name>
    </ligand>
</feature>
<dbReference type="Proteomes" id="UP000179233">
    <property type="component" value="Unassembled WGS sequence"/>
</dbReference>
<dbReference type="InterPro" id="IPR029033">
    <property type="entry name" value="His_PPase_superfam"/>
</dbReference>
<evidence type="ECO:0008006" key="6">
    <source>
        <dbReference type="Google" id="ProtNLM"/>
    </source>
</evidence>
<feature type="active site" description="Tele-phosphohistidine intermediate" evidence="2">
    <location>
        <position position="10"/>
    </location>
</feature>
<dbReference type="InterPro" id="IPR051695">
    <property type="entry name" value="Phosphoglycerate_Mutase"/>
</dbReference>
<dbReference type="GO" id="GO:0004331">
    <property type="term" value="F:fructose-2,6-bisphosphate 2-phosphatase activity"/>
    <property type="evidence" value="ECO:0007669"/>
    <property type="project" value="TreeGrafter"/>
</dbReference>
<dbReference type="InterPro" id="IPR001345">
    <property type="entry name" value="PG/BPGM_mutase_AS"/>
</dbReference>
<dbReference type="GO" id="GO:0005829">
    <property type="term" value="C:cytosol"/>
    <property type="evidence" value="ECO:0007669"/>
    <property type="project" value="TreeGrafter"/>
</dbReference>
<protein>
    <recommendedName>
        <fullName evidence="6">Phosphoglycerate mutase</fullName>
    </recommendedName>
</protein>
<dbReference type="GO" id="GO:0043456">
    <property type="term" value="P:regulation of pentose-phosphate shunt"/>
    <property type="evidence" value="ECO:0007669"/>
    <property type="project" value="TreeGrafter"/>
</dbReference>
<feature type="binding site" evidence="3">
    <location>
        <position position="59"/>
    </location>
    <ligand>
        <name>substrate</name>
    </ligand>
</feature>
<feature type="active site" description="Proton donor/acceptor" evidence="2">
    <location>
        <position position="83"/>
    </location>
</feature>
<sequence>MPKKIILIRHGETEYNRLGKWHGWVDVPLNAAGKLQAKKLARRLKGEVINALFTSDLKRAVQTTHSIAKSLGIKPIKTTKLRERAMGLLEGRHKEEKDVRIKKIWENFFNDTDETYKGHGGESIRETKARLHAFLNNLNKKYKQKIVAIVTHGGTQWYLLQLLIKKPLKEGTAFQNAGVTVLEKDRWGEYHIAVLSDTSHLEEK</sequence>
<dbReference type="PROSITE" id="PS00175">
    <property type="entry name" value="PG_MUTASE"/>
    <property type="match status" value="1"/>
</dbReference>
<dbReference type="InterPro" id="IPR013078">
    <property type="entry name" value="His_Pase_superF_clade-1"/>
</dbReference>
<keyword evidence="1" id="KW-0378">Hydrolase</keyword>
<dbReference type="Pfam" id="PF00300">
    <property type="entry name" value="His_Phos_1"/>
    <property type="match status" value="1"/>
</dbReference>
<evidence type="ECO:0000256" key="2">
    <source>
        <dbReference type="PIRSR" id="PIRSR613078-1"/>
    </source>
</evidence>
<dbReference type="GO" id="GO:0045820">
    <property type="term" value="P:negative regulation of glycolytic process"/>
    <property type="evidence" value="ECO:0007669"/>
    <property type="project" value="TreeGrafter"/>
</dbReference>
<organism evidence="4 5">
    <name type="scientific">Candidatus Chisholmbacteria bacterium RIFCSPHIGHO2_01_FULL_52_32</name>
    <dbReference type="NCBI Taxonomy" id="1797591"/>
    <lineage>
        <taxon>Bacteria</taxon>
        <taxon>Candidatus Chisholmiibacteriota</taxon>
    </lineage>
</organism>
<proteinExistence type="predicted"/>
<dbReference type="CDD" id="cd07067">
    <property type="entry name" value="HP_PGM_like"/>
    <property type="match status" value="1"/>
</dbReference>
<evidence type="ECO:0000256" key="1">
    <source>
        <dbReference type="ARBA" id="ARBA00022801"/>
    </source>
</evidence>
<feature type="binding site" evidence="3">
    <location>
        <begin position="9"/>
        <end position="16"/>
    </location>
    <ligand>
        <name>substrate</name>
    </ligand>
</feature>
<dbReference type="Gene3D" id="3.40.50.1240">
    <property type="entry name" value="Phosphoglycerate mutase-like"/>
    <property type="match status" value="1"/>
</dbReference>
<evidence type="ECO:0000313" key="5">
    <source>
        <dbReference type="Proteomes" id="UP000179233"/>
    </source>
</evidence>
<accession>A0A1G1VT78</accession>
<reference evidence="4 5" key="1">
    <citation type="journal article" date="2016" name="Nat. Commun.">
        <title>Thousands of microbial genomes shed light on interconnected biogeochemical processes in an aquifer system.</title>
        <authorList>
            <person name="Anantharaman K."/>
            <person name="Brown C.T."/>
            <person name="Hug L.A."/>
            <person name="Sharon I."/>
            <person name="Castelle C.J."/>
            <person name="Probst A.J."/>
            <person name="Thomas B.C."/>
            <person name="Singh A."/>
            <person name="Wilkins M.J."/>
            <person name="Karaoz U."/>
            <person name="Brodie E.L."/>
            <person name="Williams K.H."/>
            <person name="Hubbard S.S."/>
            <person name="Banfield J.F."/>
        </authorList>
    </citation>
    <scope>NUCLEOTIDE SEQUENCE [LARGE SCALE GENOMIC DNA]</scope>
</reference>
<comment type="caution">
    <text evidence="4">The sequence shown here is derived from an EMBL/GenBank/DDBJ whole genome shotgun (WGS) entry which is preliminary data.</text>
</comment>
<dbReference type="PANTHER" id="PTHR46517">
    <property type="entry name" value="FRUCTOSE-2,6-BISPHOSPHATASE TIGAR"/>
    <property type="match status" value="1"/>
</dbReference>
<dbReference type="SUPFAM" id="SSF53254">
    <property type="entry name" value="Phosphoglycerate mutase-like"/>
    <property type="match status" value="1"/>
</dbReference>